<evidence type="ECO:0000256" key="4">
    <source>
        <dbReference type="ARBA" id="ARBA00022989"/>
    </source>
</evidence>
<evidence type="ECO:0000256" key="2">
    <source>
        <dbReference type="ARBA" id="ARBA00022448"/>
    </source>
</evidence>
<dbReference type="GeneID" id="81400758"/>
<keyword evidence="3 6" id="KW-0812">Transmembrane</keyword>
<comment type="subcellular location">
    <subcellularLocation>
        <location evidence="1">Membrane</location>
    </subcellularLocation>
</comment>
<dbReference type="OrthoDB" id="5290825at2759"/>
<dbReference type="InterPro" id="IPR050814">
    <property type="entry name" value="Myo-inositol_Transporter"/>
</dbReference>
<feature type="transmembrane region" description="Helical" evidence="6">
    <location>
        <begin position="40"/>
        <end position="60"/>
    </location>
</feature>
<dbReference type="Proteomes" id="UP001149079">
    <property type="component" value="Unassembled WGS sequence"/>
</dbReference>
<dbReference type="InterPro" id="IPR036259">
    <property type="entry name" value="MFS_trans_sf"/>
</dbReference>
<protein>
    <recommendedName>
        <fullName evidence="9">Major facilitator superfamily (MFS) profile domain-containing protein</fullName>
    </recommendedName>
</protein>
<keyword evidence="8" id="KW-1185">Reference proteome</keyword>
<reference evidence="7" key="2">
    <citation type="journal article" date="2023" name="IMA Fungus">
        <title>Comparative genomic study of the Penicillium genus elucidates a diverse pangenome and 15 lateral gene transfer events.</title>
        <authorList>
            <person name="Petersen C."/>
            <person name="Sorensen T."/>
            <person name="Nielsen M.R."/>
            <person name="Sondergaard T.E."/>
            <person name="Sorensen J.L."/>
            <person name="Fitzpatrick D.A."/>
            <person name="Frisvad J.C."/>
            <person name="Nielsen K.L."/>
        </authorList>
    </citation>
    <scope>NUCLEOTIDE SEQUENCE</scope>
    <source>
        <strain evidence="7">IBT 22155</strain>
    </source>
</reference>
<keyword evidence="2" id="KW-0813">Transport</keyword>
<name>A0A9W9HI69_9EURO</name>
<keyword evidence="4 6" id="KW-1133">Transmembrane helix</keyword>
<dbReference type="GO" id="GO:0022857">
    <property type="term" value="F:transmembrane transporter activity"/>
    <property type="evidence" value="ECO:0007669"/>
    <property type="project" value="InterPro"/>
</dbReference>
<dbReference type="RefSeq" id="XP_056526754.1">
    <property type="nucleotide sequence ID" value="XM_056661588.1"/>
</dbReference>
<dbReference type="EMBL" id="JAPQKL010000001">
    <property type="protein sequence ID" value="KAJ5146280.1"/>
    <property type="molecule type" value="Genomic_DNA"/>
</dbReference>
<dbReference type="AlphaFoldDB" id="A0A9W9HI69"/>
<reference evidence="7" key="1">
    <citation type="submission" date="2022-11" db="EMBL/GenBank/DDBJ databases">
        <authorList>
            <person name="Petersen C."/>
        </authorList>
    </citation>
    <scope>NUCLEOTIDE SEQUENCE</scope>
    <source>
        <strain evidence="7">IBT 22155</strain>
    </source>
</reference>
<dbReference type="PANTHER" id="PTHR48020">
    <property type="entry name" value="PROTON MYO-INOSITOL COTRANSPORTER"/>
    <property type="match status" value="1"/>
</dbReference>
<dbReference type="PANTHER" id="PTHR48020:SF14">
    <property type="entry name" value="SUGAR TRANSPORTER, PUTATIVE-RELATED"/>
    <property type="match status" value="1"/>
</dbReference>
<evidence type="ECO:0000256" key="1">
    <source>
        <dbReference type="ARBA" id="ARBA00004370"/>
    </source>
</evidence>
<dbReference type="GO" id="GO:0016020">
    <property type="term" value="C:membrane"/>
    <property type="evidence" value="ECO:0007669"/>
    <property type="project" value="UniProtKB-SubCell"/>
</dbReference>
<evidence type="ECO:0000313" key="8">
    <source>
        <dbReference type="Proteomes" id="UP001149079"/>
    </source>
</evidence>
<evidence type="ECO:0000256" key="3">
    <source>
        <dbReference type="ARBA" id="ARBA00022692"/>
    </source>
</evidence>
<gene>
    <name evidence="7" type="ORF">N7515_000844</name>
</gene>
<sequence>MAGASNIGALPASFGFGLINLAFAWPAVWTIDTFGRRGFLLFTFPQMCWTLLAASFCFWIPTSSNAHDGLTAFFIYLFDAVYSPGVREGPVPFTYPAKPATATW</sequence>
<proteinExistence type="predicted"/>
<dbReference type="Pfam" id="PF00083">
    <property type="entry name" value="Sugar_tr"/>
    <property type="match status" value="1"/>
</dbReference>
<accession>A0A9W9HI69</accession>
<dbReference type="InterPro" id="IPR005828">
    <property type="entry name" value="MFS_sugar_transport-like"/>
</dbReference>
<keyword evidence="5 6" id="KW-0472">Membrane</keyword>
<organism evidence="7 8">
    <name type="scientific">Penicillium bovifimosum</name>
    <dbReference type="NCBI Taxonomy" id="126998"/>
    <lineage>
        <taxon>Eukaryota</taxon>
        <taxon>Fungi</taxon>
        <taxon>Dikarya</taxon>
        <taxon>Ascomycota</taxon>
        <taxon>Pezizomycotina</taxon>
        <taxon>Eurotiomycetes</taxon>
        <taxon>Eurotiomycetidae</taxon>
        <taxon>Eurotiales</taxon>
        <taxon>Aspergillaceae</taxon>
        <taxon>Penicillium</taxon>
    </lineage>
</organism>
<dbReference type="Gene3D" id="1.20.1250.20">
    <property type="entry name" value="MFS general substrate transporter like domains"/>
    <property type="match status" value="1"/>
</dbReference>
<evidence type="ECO:0008006" key="9">
    <source>
        <dbReference type="Google" id="ProtNLM"/>
    </source>
</evidence>
<evidence type="ECO:0000256" key="5">
    <source>
        <dbReference type="ARBA" id="ARBA00023136"/>
    </source>
</evidence>
<evidence type="ECO:0000313" key="7">
    <source>
        <dbReference type="EMBL" id="KAJ5146280.1"/>
    </source>
</evidence>
<evidence type="ECO:0000256" key="6">
    <source>
        <dbReference type="SAM" id="Phobius"/>
    </source>
</evidence>
<comment type="caution">
    <text evidence="7">The sequence shown here is derived from an EMBL/GenBank/DDBJ whole genome shotgun (WGS) entry which is preliminary data.</text>
</comment>